<dbReference type="SUPFAM" id="SSF53686">
    <property type="entry name" value="Tryptophan synthase beta subunit-like PLP-dependent enzymes"/>
    <property type="match status" value="1"/>
</dbReference>
<dbReference type="EC" id="4.3.1.15" evidence="4"/>
<dbReference type="PANTHER" id="PTHR42937:SF1">
    <property type="entry name" value="DIAMINOPROPIONATE AMMONIA-LYASE"/>
    <property type="match status" value="1"/>
</dbReference>
<dbReference type="Gene3D" id="3.40.50.1100">
    <property type="match status" value="2"/>
</dbReference>
<dbReference type="GO" id="GO:0008838">
    <property type="term" value="F:diaminopropionate ammonia-lyase activity"/>
    <property type="evidence" value="ECO:0007669"/>
    <property type="project" value="UniProtKB-EC"/>
</dbReference>
<keyword evidence="5" id="KW-1185">Reference proteome</keyword>
<sequence>MSYELVSLTRPQHGQDVSAFGYEKAKEAQAFHRSFPGYEATPLISLSHLAQALGVQSIHVKDESKRFGLNAFKGLGGSFCIGTYIAQKLGIPLPELPYDRLISQEIADKLGKLTFVTATDGNHGRGIAWTAKQLHQNCVVYMPKGSAPERLHNIQALGANAEITALSYDDAVRFASEQAEKNGWVLVQDTDWEGYTEIPGHIMQGYTTMAYEIVQQLAGIRPTHIFLQAGVGAMSGAMTGFFADYYGDGPDAPIVTIVEPEKANCIYATAKANDGQLHPVTTEMDTIMAGLACGVPCTTGWRILHDHADHFASVPDATAADGMRVLGNPLPGDTAVISGESGAATTGFVYDVLSKDSLQAMKQQLGLTADSRILCISTEGDTDKENYRRIVWEGKYPSR</sequence>
<dbReference type="NCBIfam" id="TIGR03528">
    <property type="entry name" value="2_3_DAP_am_ly"/>
    <property type="match status" value="1"/>
</dbReference>
<dbReference type="NCBIfam" id="TIGR01747">
    <property type="entry name" value="diampropi_NH3ly"/>
    <property type="match status" value="1"/>
</dbReference>
<dbReference type="InterPro" id="IPR001926">
    <property type="entry name" value="TrpB-like_PALP"/>
</dbReference>
<evidence type="ECO:0000256" key="1">
    <source>
        <dbReference type="ARBA" id="ARBA00001933"/>
    </source>
</evidence>
<comment type="cofactor">
    <cofactor evidence="1">
        <name>pyridoxal 5'-phosphate</name>
        <dbReference type="ChEBI" id="CHEBI:597326"/>
    </cofactor>
</comment>
<dbReference type="NCBIfam" id="NF006058">
    <property type="entry name" value="PRK08206.1"/>
    <property type="match status" value="1"/>
</dbReference>
<dbReference type="InterPro" id="IPR036052">
    <property type="entry name" value="TrpB-like_PALP_sf"/>
</dbReference>
<evidence type="ECO:0000313" key="4">
    <source>
        <dbReference type="EMBL" id="MBC3537930.1"/>
    </source>
</evidence>
<gene>
    <name evidence="4" type="primary">dpaL</name>
    <name evidence="4" type="ORF">H8J70_11835</name>
</gene>
<feature type="domain" description="Tryptophan synthase beta chain-like PALP" evidence="3">
    <location>
        <begin position="37"/>
        <end position="327"/>
    </location>
</feature>
<dbReference type="InterPro" id="IPR019871">
    <property type="entry name" value="DiNH2propionate_NH3-lyase_sub"/>
</dbReference>
<protein>
    <submittedName>
        <fullName evidence="4">Diaminopropionate ammonia-lyase</fullName>
        <ecNumber evidence="4">4.3.1.15</ecNumber>
    </submittedName>
</protein>
<dbReference type="PANTHER" id="PTHR42937">
    <property type="match status" value="1"/>
</dbReference>
<dbReference type="Pfam" id="PF00291">
    <property type="entry name" value="PALP"/>
    <property type="match status" value="1"/>
</dbReference>
<evidence type="ECO:0000256" key="2">
    <source>
        <dbReference type="ARBA" id="ARBA00022898"/>
    </source>
</evidence>
<keyword evidence="4" id="KW-0456">Lyase</keyword>
<name>A0ABR6VM30_9FIRM</name>
<keyword evidence="2" id="KW-0663">Pyridoxal phosphate</keyword>
<dbReference type="Proteomes" id="UP000606870">
    <property type="component" value="Unassembled WGS sequence"/>
</dbReference>
<dbReference type="EMBL" id="JACOGK010000051">
    <property type="protein sequence ID" value="MBC3537930.1"/>
    <property type="molecule type" value="Genomic_DNA"/>
</dbReference>
<comment type="caution">
    <text evidence="4">The sequence shown here is derived from an EMBL/GenBank/DDBJ whole genome shotgun (WGS) entry which is preliminary data.</text>
</comment>
<evidence type="ECO:0000313" key="5">
    <source>
        <dbReference type="Proteomes" id="UP000606870"/>
    </source>
</evidence>
<organism evidence="4 5">
    <name type="scientific">Megasphaera hominis</name>
    <dbReference type="NCBI Taxonomy" id="159836"/>
    <lineage>
        <taxon>Bacteria</taxon>
        <taxon>Bacillati</taxon>
        <taxon>Bacillota</taxon>
        <taxon>Negativicutes</taxon>
        <taxon>Veillonellales</taxon>
        <taxon>Veillonellaceae</taxon>
        <taxon>Megasphaera</taxon>
    </lineage>
</organism>
<dbReference type="RefSeq" id="WP_186504499.1">
    <property type="nucleotide sequence ID" value="NZ_JACOGK010000051.1"/>
</dbReference>
<dbReference type="InterPro" id="IPR010081">
    <property type="entry name" value="DiNH2opropionate_NH3_lyase"/>
</dbReference>
<accession>A0ABR6VM30</accession>
<dbReference type="CDD" id="cd00640">
    <property type="entry name" value="Trp-synth-beta_II"/>
    <property type="match status" value="1"/>
</dbReference>
<reference evidence="4 5" key="1">
    <citation type="submission" date="2020-08" db="EMBL/GenBank/DDBJ databases">
        <authorList>
            <person name="Liu C."/>
            <person name="Sun Q."/>
        </authorList>
    </citation>
    <scope>NUCLEOTIDE SEQUENCE [LARGE SCALE GENOMIC DNA]</scope>
    <source>
        <strain evidence="4 5">NSJ-59</strain>
    </source>
</reference>
<evidence type="ECO:0000259" key="3">
    <source>
        <dbReference type="Pfam" id="PF00291"/>
    </source>
</evidence>
<proteinExistence type="predicted"/>